<comment type="pathway">
    <text evidence="2">Protein biosynthesis; polypeptide chain elongation.</text>
</comment>
<dbReference type="CDD" id="cd04470">
    <property type="entry name" value="S1_EF-P_repeat_1"/>
    <property type="match status" value="1"/>
</dbReference>
<dbReference type="SMART" id="SM00841">
    <property type="entry name" value="Elong-fact-P_C"/>
    <property type="match status" value="1"/>
</dbReference>
<dbReference type="NCBIfam" id="NF001810">
    <property type="entry name" value="PRK00529.1"/>
    <property type="match status" value="1"/>
</dbReference>
<protein>
    <submittedName>
        <fullName evidence="10 11">Uncharacterized protein LOC105054792</fullName>
    </submittedName>
</protein>
<sequence>MQTARRRLLRALLSLRPPPSSSSSIRTLARGASEPLNRALDGSLPRATFGAPWAAIQTRGAKVLGSDVRLGNVIQRKGRIYQVLKAQHTQHGRGGATIQVELRDVDNGNKVIERFRTDEAIERVFVEEKSFTYLYQEGDSVALMEPSTFEQLEVPRELFGKAAGYLIDDMTVTLQYYDGKPMSASVPQRVTCTVVEAQPYTKGLTAAPQYKRVVLDNGLTVHVPPFVEAGDKVVINTTDDSYMTRA</sequence>
<dbReference type="InterPro" id="IPR012340">
    <property type="entry name" value="NA-bd_OB-fold"/>
</dbReference>
<evidence type="ECO:0000313" key="9">
    <source>
        <dbReference type="Proteomes" id="UP000504607"/>
    </source>
</evidence>
<feature type="domain" description="Elongation factor P C-terminal" evidence="7">
    <location>
        <begin position="190"/>
        <end position="245"/>
    </location>
</feature>
<keyword evidence="6" id="KW-0648">Protein biosynthesis</keyword>
<dbReference type="InterPro" id="IPR013185">
    <property type="entry name" value="Transl_elong_KOW-like"/>
</dbReference>
<dbReference type="UniPathway" id="UPA00345"/>
<dbReference type="InterPro" id="IPR015365">
    <property type="entry name" value="Elong-fact-P_C"/>
</dbReference>
<evidence type="ECO:0000313" key="11">
    <source>
        <dbReference type="RefSeq" id="XP_029123676.1"/>
    </source>
</evidence>
<gene>
    <name evidence="10 11" type="primary">LOC105054792</name>
</gene>
<dbReference type="SMART" id="SM01185">
    <property type="entry name" value="EFP"/>
    <property type="match status" value="1"/>
</dbReference>
<evidence type="ECO:0000256" key="6">
    <source>
        <dbReference type="ARBA" id="ARBA00022917"/>
    </source>
</evidence>
<dbReference type="RefSeq" id="XP_029123676.1">
    <property type="nucleotide sequence ID" value="XM_029267843.1"/>
</dbReference>
<dbReference type="KEGG" id="egu:105054792"/>
<evidence type="ECO:0000256" key="1">
    <source>
        <dbReference type="ARBA" id="ARBA00004496"/>
    </source>
</evidence>
<reference evidence="10 11" key="1">
    <citation type="submission" date="2025-04" db="UniProtKB">
        <authorList>
            <consortium name="RefSeq"/>
        </authorList>
    </citation>
    <scope>IDENTIFICATION</scope>
</reference>
<dbReference type="SUPFAM" id="SSF50249">
    <property type="entry name" value="Nucleic acid-binding proteins"/>
    <property type="match status" value="2"/>
</dbReference>
<keyword evidence="4" id="KW-0963">Cytoplasm</keyword>
<dbReference type="GO" id="GO:0003746">
    <property type="term" value="F:translation elongation factor activity"/>
    <property type="evidence" value="ECO:0007669"/>
    <property type="project" value="UniProtKB-KW"/>
</dbReference>
<dbReference type="Pfam" id="PF09285">
    <property type="entry name" value="Elong-fact-P_C"/>
    <property type="match status" value="1"/>
</dbReference>
<evidence type="ECO:0000256" key="4">
    <source>
        <dbReference type="ARBA" id="ARBA00022490"/>
    </source>
</evidence>
<dbReference type="InterPro" id="IPR011768">
    <property type="entry name" value="Transl_elongation_fac_P"/>
</dbReference>
<dbReference type="AlphaFoldDB" id="A0A6I9RYN3"/>
<keyword evidence="5" id="KW-0251">Elongation factor</keyword>
<dbReference type="Gene3D" id="2.30.30.30">
    <property type="match status" value="1"/>
</dbReference>
<dbReference type="Pfam" id="PF01132">
    <property type="entry name" value="EFP"/>
    <property type="match status" value="1"/>
</dbReference>
<dbReference type="FunFam" id="2.40.50.140:FF:000004">
    <property type="entry name" value="Elongation factor P"/>
    <property type="match status" value="1"/>
</dbReference>
<comment type="similarity">
    <text evidence="3">Belongs to the elongation factor P family.</text>
</comment>
<comment type="subcellular location">
    <subcellularLocation>
        <location evidence="1">Cytoplasm</location>
    </subcellularLocation>
</comment>
<name>A0A6I9RYN3_ELAGV</name>
<dbReference type="PANTHER" id="PTHR30053:SF14">
    <property type="entry name" value="TRANSLATION ELONGATION FACTOR KOW-LIKE DOMAIN-CONTAINING PROTEIN"/>
    <property type="match status" value="1"/>
</dbReference>
<dbReference type="SUPFAM" id="SSF50104">
    <property type="entry name" value="Translation proteins SH3-like domain"/>
    <property type="match status" value="1"/>
</dbReference>
<organism evidence="9 10">
    <name type="scientific">Elaeis guineensis var. tenera</name>
    <name type="common">Oil palm</name>
    <dbReference type="NCBI Taxonomy" id="51953"/>
    <lineage>
        <taxon>Eukaryota</taxon>
        <taxon>Viridiplantae</taxon>
        <taxon>Streptophyta</taxon>
        <taxon>Embryophyta</taxon>
        <taxon>Tracheophyta</taxon>
        <taxon>Spermatophyta</taxon>
        <taxon>Magnoliopsida</taxon>
        <taxon>Liliopsida</taxon>
        <taxon>Arecaceae</taxon>
        <taxon>Arecoideae</taxon>
        <taxon>Cocoseae</taxon>
        <taxon>Elaeidinae</taxon>
        <taxon>Elaeis</taxon>
    </lineage>
</organism>
<dbReference type="PANTHER" id="PTHR30053">
    <property type="entry name" value="ELONGATION FACTOR P"/>
    <property type="match status" value="1"/>
</dbReference>
<dbReference type="PROSITE" id="PS01275">
    <property type="entry name" value="EFP"/>
    <property type="match status" value="1"/>
</dbReference>
<evidence type="ECO:0000256" key="3">
    <source>
        <dbReference type="ARBA" id="ARBA00009479"/>
    </source>
</evidence>
<dbReference type="FunFam" id="2.30.30.30:FF:000003">
    <property type="entry name" value="Elongation factor P"/>
    <property type="match status" value="1"/>
</dbReference>
<feature type="domain" description="Translation elongation factor P/YeiP central" evidence="8">
    <location>
        <begin position="128"/>
        <end position="182"/>
    </location>
</feature>
<evidence type="ECO:0000256" key="5">
    <source>
        <dbReference type="ARBA" id="ARBA00022768"/>
    </source>
</evidence>
<evidence type="ECO:0000259" key="7">
    <source>
        <dbReference type="SMART" id="SM00841"/>
    </source>
</evidence>
<dbReference type="GO" id="GO:0005829">
    <property type="term" value="C:cytosol"/>
    <property type="evidence" value="ECO:0007669"/>
    <property type="project" value="UniProtKB-ARBA"/>
</dbReference>
<dbReference type="InterPro" id="IPR020599">
    <property type="entry name" value="Transl_elong_fac_P/YeiP"/>
</dbReference>
<dbReference type="NCBIfam" id="TIGR00038">
    <property type="entry name" value="efp"/>
    <property type="match status" value="1"/>
</dbReference>
<dbReference type="FunFam" id="2.40.50.140:FF:000009">
    <property type="entry name" value="Elongation factor P"/>
    <property type="match status" value="1"/>
</dbReference>
<dbReference type="OrthoDB" id="10259892at2759"/>
<evidence type="ECO:0000259" key="8">
    <source>
        <dbReference type="SMART" id="SM01185"/>
    </source>
</evidence>
<dbReference type="Gene3D" id="2.40.50.140">
    <property type="entry name" value="Nucleic acid-binding proteins"/>
    <property type="match status" value="2"/>
</dbReference>
<keyword evidence="9" id="KW-1185">Reference proteome</keyword>
<dbReference type="RefSeq" id="XP_010934691.1">
    <property type="nucleotide sequence ID" value="XM_010936389.3"/>
</dbReference>
<dbReference type="HAMAP" id="MF_00141">
    <property type="entry name" value="EF_P"/>
    <property type="match status" value="1"/>
</dbReference>
<evidence type="ECO:0000256" key="2">
    <source>
        <dbReference type="ARBA" id="ARBA00004815"/>
    </source>
</evidence>
<dbReference type="GeneID" id="105054792"/>
<accession>A0A6I9RYN3</accession>
<dbReference type="InterPro" id="IPR008991">
    <property type="entry name" value="Translation_prot_SH3-like_sf"/>
</dbReference>
<dbReference type="Pfam" id="PF08207">
    <property type="entry name" value="EFP_N"/>
    <property type="match status" value="1"/>
</dbReference>
<dbReference type="InterPro" id="IPR014722">
    <property type="entry name" value="Rib_uL2_dom2"/>
</dbReference>
<dbReference type="InterPro" id="IPR001059">
    <property type="entry name" value="Transl_elong_P/YeiP_cen"/>
</dbReference>
<dbReference type="GO" id="GO:0043043">
    <property type="term" value="P:peptide biosynthetic process"/>
    <property type="evidence" value="ECO:0007669"/>
    <property type="project" value="InterPro"/>
</dbReference>
<proteinExistence type="inferred from homology"/>
<evidence type="ECO:0000313" key="10">
    <source>
        <dbReference type="RefSeq" id="XP_010934691.1"/>
    </source>
</evidence>
<dbReference type="Proteomes" id="UP000504607">
    <property type="component" value="Chromosome 1"/>
</dbReference>
<dbReference type="InterPro" id="IPR013852">
    <property type="entry name" value="Transl_elong_P/YeiP_CS"/>
</dbReference>